<reference evidence="1 2" key="1">
    <citation type="submission" date="2022-07" db="EMBL/GenBank/DDBJ databases">
        <title>Methylomonas rivi sp. nov., Methylomonas rosea sp. nov., Methylomonas aureus sp. nov. and Methylomonas subterranea sp. nov., four novel methanotrophs isolated from a freshwater creek and the deep terrestrial subsurface.</title>
        <authorList>
            <person name="Abin C."/>
            <person name="Sankaranarayanan K."/>
            <person name="Garner C."/>
            <person name="Sindelar R."/>
            <person name="Kotary K."/>
            <person name="Garner R."/>
            <person name="Barclay S."/>
            <person name="Lawson P."/>
            <person name="Krumholz L."/>
        </authorList>
    </citation>
    <scope>NUCLEOTIDE SEQUENCE [LARGE SCALE GENOMIC DNA]</scope>
    <source>
        <strain evidence="1 2">WSC-6</strain>
    </source>
</reference>
<accession>A0ABT1U1E6</accession>
<dbReference type="Gene3D" id="3.30.565.10">
    <property type="entry name" value="Histidine kinase-like ATPase, C-terminal domain"/>
    <property type="match status" value="1"/>
</dbReference>
<keyword evidence="1" id="KW-0547">Nucleotide-binding</keyword>
<evidence type="ECO:0000313" key="1">
    <source>
        <dbReference type="EMBL" id="MCQ8127651.1"/>
    </source>
</evidence>
<evidence type="ECO:0000313" key="2">
    <source>
        <dbReference type="Proteomes" id="UP001524586"/>
    </source>
</evidence>
<dbReference type="EMBL" id="JANIBK010000012">
    <property type="protein sequence ID" value="MCQ8127651.1"/>
    <property type="molecule type" value="Genomic_DNA"/>
</dbReference>
<gene>
    <name evidence="1" type="ORF">NP596_04185</name>
</gene>
<dbReference type="SUPFAM" id="SSF55874">
    <property type="entry name" value="ATPase domain of HSP90 chaperone/DNA topoisomerase II/histidine kinase"/>
    <property type="match status" value="1"/>
</dbReference>
<keyword evidence="2" id="KW-1185">Reference proteome</keyword>
<dbReference type="RefSeq" id="WP_256613988.1">
    <property type="nucleotide sequence ID" value="NZ_JANIBK010000012.1"/>
</dbReference>
<comment type="caution">
    <text evidence="1">The sequence shown here is derived from an EMBL/GenBank/DDBJ whole genome shotgun (WGS) entry which is preliminary data.</text>
</comment>
<protein>
    <submittedName>
        <fullName evidence="1">ATP-binding protein</fullName>
    </submittedName>
</protein>
<dbReference type="Proteomes" id="UP001524586">
    <property type="component" value="Unassembled WGS sequence"/>
</dbReference>
<sequence length="287" mass="32538">MTSNCLSDLHSTASGFSQIAWLYDKNKGDFFEKMPVSFYVWFDANMAAPLGAVLDLLEDNLNDIVFDHISPNIKSILQKNDFLKHFGFDGCVDIYNTTIQYQKMKPDDGRYFHQYVAAQFLNRAELPTMSEGLRKKMTEAMLELFVNAQIHSETKHIYTCGQFFPKRHTIEFCIADTGIGFKEKFFRRFEKTISAVDAIRWAVQDRNTTKVGIPGGIGLALLSEFVKLNQGKLQIVSGDGYYQYDSQGEKTEKLTKPFPGTAVNVAFRTDDNSNYALVSETNAADLF</sequence>
<dbReference type="InterPro" id="IPR036890">
    <property type="entry name" value="HATPase_C_sf"/>
</dbReference>
<name>A0ABT1U1E6_9GAMM</name>
<dbReference type="GO" id="GO:0005524">
    <property type="term" value="F:ATP binding"/>
    <property type="evidence" value="ECO:0007669"/>
    <property type="project" value="UniProtKB-KW"/>
</dbReference>
<keyword evidence="1" id="KW-0067">ATP-binding</keyword>
<proteinExistence type="predicted"/>
<organism evidence="1 2">
    <name type="scientific">Methylomonas rivi</name>
    <dbReference type="NCBI Taxonomy" id="2952226"/>
    <lineage>
        <taxon>Bacteria</taxon>
        <taxon>Pseudomonadati</taxon>
        <taxon>Pseudomonadota</taxon>
        <taxon>Gammaproteobacteria</taxon>
        <taxon>Methylococcales</taxon>
        <taxon>Methylococcaceae</taxon>
        <taxon>Methylomonas</taxon>
    </lineage>
</organism>